<keyword evidence="4" id="KW-0378">Hydrolase</keyword>
<evidence type="ECO:0000313" key="10">
    <source>
        <dbReference type="EMBL" id="RAW00291.1"/>
    </source>
</evidence>
<organism evidence="10 11">
    <name type="scientific">Pseudochryseolinea flava</name>
    <dbReference type="NCBI Taxonomy" id="2059302"/>
    <lineage>
        <taxon>Bacteria</taxon>
        <taxon>Pseudomonadati</taxon>
        <taxon>Bacteroidota</taxon>
        <taxon>Cytophagia</taxon>
        <taxon>Cytophagales</taxon>
        <taxon>Fulvivirgaceae</taxon>
        <taxon>Pseudochryseolinea</taxon>
    </lineage>
</organism>
<evidence type="ECO:0000256" key="7">
    <source>
        <dbReference type="SAM" id="SignalP"/>
    </source>
</evidence>
<dbReference type="InterPro" id="IPR015883">
    <property type="entry name" value="Glyco_hydro_20_cat"/>
</dbReference>
<evidence type="ECO:0000256" key="1">
    <source>
        <dbReference type="ARBA" id="ARBA00001231"/>
    </source>
</evidence>
<proteinExistence type="inferred from homology"/>
<reference evidence="10 11" key="1">
    <citation type="submission" date="2018-06" db="EMBL/GenBank/DDBJ databases">
        <title>Chryseolinea flavus sp. nov., a member of the phylum Bacteroidetes isolated from soil.</title>
        <authorList>
            <person name="Li Y."/>
            <person name="Wang J."/>
        </authorList>
    </citation>
    <scope>NUCLEOTIDE SEQUENCE [LARGE SCALE GENOMIC DNA]</scope>
    <source>
        <strain evidence="10 11">SDU1-6</strain>
    </source>
</reference>
<dbReference type="PRINTS" id="PR00738">
    <property type="entry name" value="GLHYDRLASE20"/>
</dbReference>
<dbReference type="GO" id="GO:0005975">
    <property type="term" value="P:carbohydrate metabolic process"/>
    <property type="evidence" value="ECO:0007669"/>
    <property type="project" value="InterPro"/>
</dbReference>
<comment type="catalytic activity">
    <reaction evidence="1">
        <text>Hydrolysis of terminal non-reducing N-acetyl-D-hexosamine residues in N-acetyl-beta-D-hexosaminides.</text>
        <dbReference type="EC" id="3.2.1.52"/>
    </reaction>
</comment>
<evidence type="ECO:0000259" key="9">
    <source>
        <dbReference type="Pfam" id="PF02838"/>
    </source>
</evidence>
<feature type="chain" id="PRO_5016735441" description="beta-N-acetylhexosaminidase" evidence="7">
    <location>
        <begin position="27"/>
        <end position="646"/>
    </location>
</feature>
<feature type="active site" description="Proton donor" evidence="6">
    <location>
        <position position="365"/>
    </location>
</feature>
<evidence type="ECO:0000256" key="5">
    <source>
        <dbReference type="ARBA" id="ARBA00023295"/>
    </source>
</evidence>
<dbReference type="InterPro" id="IPR017853">
    <property type="entry name" value="GH"/>
</dbReference>
<keyword evidence="7" id="KW-0732">Signal</keyword>
<evidence type="ECO:0000256" key="4">
    <source>
        <dbReference type="ARBA" id="ARBA00022801"/>
    </source>
</evidence>
<feature type="domain" description="Beta-hexosaminidase bacterial type N-terminal" evidence="9">
    <location>
        <begin position="39"/>
        <end position="171"/>
    </location>
</feature>
<dbReference type="GO" id="GO:0004563">
    <property type="term" value="F:beta-N-acetylhexosaminidase activity"/>
    <property type="evidence" value="ECO:0007669"/>
    <property type="project" value="UniProtKB-EC"/>
</dbReference>
<dbReference type="EMBL" id="QMFY01000007">
    <property type="protein sequence ID" value="RAW00291.1"/>
    <property type="molecule type" value="Genomic_DNA"/>
</dbReference>
<name>A0A364Y116_9BACT</name>
<evidence type="ECO:0000256" key="6">
    <source>
        <dbReference type="PIRSR" id="PIRSR625705-1"/>
    </source>
</evidence>
<sequence>MMVPLSKWTFTIFRCVTLLLICASQAPVNTAAQHAFPNAIIPAPVSVAYQQGSFQLGSTTIIGVQVKHAESSTIAAYLADKIKVATGFHLKIVTSGESSIQFVINPKADTKLGREGYTLHVTEKKITVTANSGAGLFYGVQTLLQLLPKEIESTKVVSKAWHVPVVSITDYPRFAWRGMMLDVSRHYFSKAYVKSFIDRMARYKFNRFHWHLTDDQGWRVEIKSLPELTRVGAWRVPRTGTFGDNAPPKPGEVASDGGFYTHEDIKEIVQYARQRYIEILPEIDVPGHSMAAIASYPSLSVTNDTSIRVSPGSDFSEWYGDGKFEMFVDNSLDPTDEKVYQFLDKVFSEIAGLFPFEYIHMGGDECYKGYWERDAGVQAFMKKKNITNSHELQSYFAKRVSKILAAKKKKMIGWDEILEGGLAPGAAVMSWRGTKGGVEAAHQKHSVVMSPAPIYYLDMMQGDASIEPPVYSSARLQDVYAFDILPKEIDSTYVLGGQGNLWTEQVPTPAQVEYMVYPRAFAIAESMWSQKSKKNWGNFVERVEEHFARFDEAKVNYATSLYDPLIKITKGDSGIEIALSTEVEGLDLHYTIDNSVPNQYHPRYEKTIVLPPDVDYFRVISYRDGKPLGHLITLKKEEIAKRVQKK</sequence>
<dbReference type="InterPro" id="IPR015882">
    <property type="entry name" value="HEX_bac_N"/>
</dbReference>
<dbReference type="Gene3D" id="3.30.379.10">
    <property type="entry name" value="Chitobiase/beta-hexosaminidase domain 2-like"/>
    <property type="match status" value="1"/>
</dbReference>
<comment type="similarity">
    <text evidence="2">Belongs to the glycosyl hydrolase 20 family.</text>
</comment>
<dbReference type="RefSeq" id="WP_112747633.1">
    <property type="nucleotide sequence ID" value="NZ_QMFY01000007.1"/>
</dbReference>
<keyword evidence="11" id="KW-1185">Reference proteome</keyword>
<dbReference type="InterPro" id="IPR025705">
    <property type="entry name" value="Beta_hexosaminidase_sua/sub"/>
</dbReference>
<dbReference type="Pfam" id="PF00728">
    <property type="entry name" value="Glyco_hydro_20"/>
    <property type="match status" value="1"/>
</dbReference>
<dbReference type="SUPFAM" id="SSF51445">
    <property type="entry name" value="(Trans)glycosidases"/>
    <property type="match status" value="1"/>
</dbReference>
<evidence type="ECO:0000256" key="3">
    <source>
        <dbReference type="ARBA" id="ARBA00012663"/>
    </source>
</evidence>
<comment type="caution">
    <text evidence="10">The sequence shown here is derived from an EMBL/GenBank/DDBJ whole genome shotgun (WGS) entry which is preliminary data.</text>
</comment>
<feature type="signal peptide" evidence="7">
    <location>
        <begin position="1"/>
        <end position="26"/>
    </location>
</feature>
<keyword evidence="5" id="KW-0326">Glycosidase</keyword>
<dbReference type="EC" id="3.2.1.52" evidence="3"/>
<dbReference type="InterPro" id="IPR029018">
    <property type="entry name" value="Hex-like_dom2"/>
</dbReference>
<dbReference type="Proteomes" id="UP000251889">
    <property type="component" value="Unassembled WGS sequence"/>
</dbReference>
<feature type="domain" description="Glycoside hydrolase family 20 catalytic" evidence="8">
    <location>
        <begin position="174"/>
        <end position="530"/>
    </location>
</feature>
<dbReference type="OrthoDB" id="9763537at2"/>
<dbReference type="AlphaFoldDB" id="A0A364Y116"/>
<dbReference type="PANTHER" id="PTHR22600">
    <property type="entry name" value="BETA-HEXOSAMINIDASE"/>
    <property type="match status" value="1"/>
</dbReference>
<dbReference type="PANTHER" id="PTHR22600:SF57">
    <property type="entry name" value="BETA-N-ACETYLHEXOSAMINIDASE"/>
    <property type="match status" value="1"/>
</dbReference>
<evidence type="ECO:0000259" key="8">
    <source>
        <dbReference type="Pfam" id="PF00728"/>
    </source>
</evidence>
<evidence type="ECO:0000256" key="2">
    <source>
        <dbReference type="ARBA" id="ARBA00006285"/>
    </source>
</evidence>
<evidence type="ECO:0000313" key="11">
    <source>
        <dbReference type="Proteomes" id="UP000251889"/>
    </source>
</evidence>
<protein>
    <recommendedName>
        <fullName evidence="3">beta-N-acetylhexosaminidase</fullName>
        <ecNumber evidence="3">3.2.1.52</ecNumber>
    </recommendedName>
</protein>
<dbReference type="GO" id="GO:0016020">
    <property type="term" value="C:membrane"/>
    <property type="evidence" value="ECO:0007669"/>
    <property type="project" value="TreeGrafter"/>
</dbReference>
<gene>
    <name evidence="10" type="ORF">DQQ10_14645</name>
</gene>
<dbReference type="GO" id="GO:0030203">
    <property type="term" value="P:glycosaminoglycan metabolic process"/>
    <property type="evidence" value="ECO:0007669"/>
    <property type="project" value="TreeGrafter"/>
</dbReference>
<dbReference type="CDD" id="cd06563">
    <property type="entry name" value="GH20_chitobiase-like"/>
    <property type="match status" value="1"/>
</dbReference>
<dbReference type="Pfam" id="PF02838">
    <property type="entry name" value="Glyco_hydro_20b"/>
    <property type="match status" value="1"/>
</dbReference>
<dbReference type="Gene3D" id="3.20.20.80">
    <property type="entry name" value="Glycosidases"/>
    <property type="match status" value="1"/>
</dbReference>
<dbReference type="SUPFAM" id="SSF55545">
    <property type="entry name" value="beta-N-acetylhexosaminidase-like domain"/>
    <property type="match status" value="1"/>
</dbReference>
<accession>A0A364Y116</accession>